<organism evidence="2 3">
    <name type="scientific">Natronorubrum tibetense GA33</name>
    <dbReference type="NCBI Taxonomy" id="1114856"/>
    <lineage>
        <taxon>Archaea</taxon>
        <taxon>Methanobacteriati</taxon>
        <taxon>Methanobacteriota</taxon>
        <taxon>Stenosarchaea group</taxon>
        <taxon>Halobacteria</taxon>
        <taxon>Halobacteriales</taxon>
        <taxon>Natrialbaceae</taxon>
        <taxon>Natronorubrum</taxon>
    </lineage>
</organism>
<protein>
    <submittedName>
        <fullName evidence="2">Membrane-bound metal-dependent hydrolase</fullName>
    </submittedName>
</protein>
<feature type="transmembrane region" description="Helical" evidence="1">
    <location>
        <begin position="86"/>
        <end position="110"/>
    </location>
</feature>
<keyword evidence="2" id="KW-0378">Hydrolase</keyword>
<dbReference type="Pfam" id="PF04307">
    <property type="entry name" value="YdjM"/>
    <property type="match status" value="1"/>
</dbReference>
<keyword evidence="3" id="KW-1185">Reference proteome</keyword>
<accession>L9VL35</accession>
<evidence type="ECO:0000313" key="2">
    <source>
        <dbReference type="EMBL" id="ELY37672.1"/>
    </source>
</evidence>
<dbReference type="EMBL" id="AOHW01000045">
    <property type="protein sequence ID" value="ELY37672.1"/>
    <property type="molecule type" value="Genomic_DNA"/>
</dbReference>
<reference evidence="2 3" key="1">
    <citation type="journal article" date="2014" name="PLoS Genet.">
        <title>Phylogenetically driven sequencing of extremely halophilic archaea reveals strategies for static and dynamic osmo-response.</title>
        <authorList>
            <person name="Becker E.A."/>
            <person name="Seitzer P.M."/>
            <person name="Tritt A."/>
            <person name="Larsen D."/>
            <person name="Krusor M."/>
            <person name="Yao A.I."/>
            <person name="Wu D."/>
            <person name="Madern D."/>
            <person name="Eisen J.A."/>
            <person name="Darling A.E."/>
            <person name="Facciotti M.T."/>
        </authorList>
    </citation>
    <scope>NUCLEOTIDE SEQUENCE [LARGE SCALE GENOMIC DNA]</scope>
    <source>
        <strain evidence="2 3">GA33</strain>
    </source>
</reference>
<sequence length="201" mass="21244">MLPWEHAAVAYLCYTGYARRAEGGPAAGWAVLVVLLASQLPDLIDKPLAWQVGLVPSGRSVAHSVFVGGPLAIGAVVVARRYGRPALGAAFAIGYLSHLLTDVIPTYPAAGWSLESVLWPVATNESAPEVMGTDTGAIEHTGQILFGAYPSLLAPEALIGLGLVGLAGLVWFADGRPGVRECWAVVRWPIDTLQPVVRREQ</sequence>
<dbReference type="AlphaFoldDB" id="L9VL35"/>
<keyword evidence="1" id="KW-0472">Membrane</keyword>
<comment type="caution">
    <text evidence="2">The sequence shown here is derived from an EMBL/GenBank/DDBJ whole genome shotgun (WGS) entry which is preliminary data.</text>
</comment>
<dbReference type="OrthoDB" id="206308at2157"/>
<dbReference type="eggNOG" id="arCOG03392">
    <property type="taxonomic scope" value="Archaea"/>
</dbReference>
<dbReference type="Proteomes" id="UP000011599">
    <property type="component" value="Unassembled WGS sequence"/>
</dbReference>
<name>L9VL35_9EURY</name>
<gene>
    <name evidence="2" type="ORF">C496_19230</name>
</gene>
<dbReference type="GO" id="GO:0016787">
    <property type="term" value="F:hydrolase activity"/>
    <property type="evidence" value="ECO:0007669"/>
    <property type="project" value="UniProtKB-KW"/>
</dbReference>
<evidence type="ECO:0000313" key="3">
    <source>
        <dbReference type="Proteomes" id="UP000011599"/>
    </source>
</evidence>
<evidence type="ECO:0000256" key="1">
    <source>
        <dbReference type="SAM" id="Phobius"/>
    </source>
</evidence>
<dbReference type="PATRIC" id="fig|1114856.3.peg.3981"/>
<keyword evidence="1" id="KW-1133">Transmembrane helix</keyword>
<feature type="transmembrane region" description="Helical" evidence="1">
    <location>
        <begin position="21"/>
        <end position="40"/>
    </location>
</feature>
<feature type="transmembrane region" description="Helical" evidence="1">
    <location>
        <begin position="152"/>
        <end position="173"/>
    </location>
</feature>
<dbReference type="InterPro" id="IPR007404">
    <property type="entry name" value="YdjM-like"/>
</dbReference>
<dbReference type="RefSeq" id="WP_006091976.1">
    <property type="nucleotide sequence ID" value="NZ_AOHW01000045.1"/>
</dbReference>
<keyword evidence="1" id="KW-0812">Transmembrane</keyword>
<feature type="transmembrane region" description="Helical" evidence="1">
    <location>
        <begin position="60"/>
        <end position="79"/>
    </location>
</feature>
<proteinExistence type="predicted"/>